<proteinExistence type="predicted"/>
<organism evidence="1 2">
    <name type="scientific">Deinococcus budaensis</name>
    <dbReference type="NCBI Taxonomy" id="1665626"/>
    <lineage>
        <taxon>Bacteria</taxon>
        <taxon>Thermotogati</taxon>
        <taxon>Deinococcota</taxon>
        <taxon>Deinococci</taxon>
        <taxon>Deinococcales</taxon>
        <taxon>Deinococcaceae</taxon>
        <taxon>Deinococcus</taxon>
    </lineage>
</organism>
<evidence type="ECO:0000313" key="1">
    <source>
        <dbReference type="EMBL" id="MBB5234361.1"/>
    </source>
</evidence>
<comment type="caution">
    <text evidence="1">The sequence shown here is derived from an EMBL/GenBank/DDBJ whole genome shotgun (WGS) entry which is preliminary data.</text>
</comment>
<sequence length="53" mass="5521">MPQSNTSTGRRAALGLLLALLLLGLLSAWDRRLDAPPLEEAPTGDVTPAGPAR</sequence>
<dbReference type="AlphaFoldDB" id="A0A7W8GFN6"/>
<reference evidence="1 2" key="1">
    <citation type="submission" date="2020-08" db="EMBL/GenBank/DDBJ databases">
        <title>Genomic Encyclopedia of Type Strains, Phase IV (KMG-IV): sequencing the most valuable type-strain genomes for metagenomic binning, comparative biology and taxonomic classification.</title>
        <authorList>
            <person name="Goeker M."/>
        </authorList>
    </citation>
    <scope>NUCLEOTIDE SEQUENCE [LARGE SCALE GENOMIC DNA]</scope>
    <source>
        <strain evidence="1 2">DSM 101791</strain>
    </source>
</reference>
<dbReference type="RefSeq" id="WP_184028083.1">
    <property type="nucleotide sequence ID" value="NZ_JACHFN010000005.1"/>
</dbReference>
<keyword evidence="2" id="KW-1185">Reference proteome</keyword>
<gene>
    <name evidence="1" type="ORF">HNQ09_001799</name>
</gene>
<dbReference type="EMBL" id="JACHFN010000005">
    <property type="protein sequence ID" value="MBB5234361.1"/>
    <property type="molecule type" value="Genomic_DNA"/>
</dbReference>
<evidence type="ECO:0000313" key="2">
    <source>
        <dbReference type="Proteomes" id="UP000525389"/>
    </source>
</evidence>
<dbReference type="Proteomes" id="UP000525389">
    <property type="component" value="Unassembled WGS sequence"/>
</dbReference>
<name>A0A7W8GFN6_9DEIO</name>
<protein>
    <submittedName>
        <fullName evidence="1">Uncharacterized protein</fullName>
    </submittedName>
</protein>
<accession>A0A7W8GFN6</accession>